<feature type="compositionally biased region" description="Basic and acidic residues" evidence="1">
    <location>
        <begin position="80"/>
        <end position="98"/>
    </location>
</feature>
<evidence type="ECO:0000313" key="3">
    <source>
        <dbReference type="Proteomes" id="UP001058974"/>
    </source>
</evidence>
<organism evidence="2 3">
    <name type="scientific">Pisum sativum</name>
    <name type="common">Garden pea</name>
    <name type="synonym">Lathyrus oleraceus</name>
    <dbReference type="NCBI Taxonomy" id="3888"/>
    <lineage>
        <taxon>Eukaryota</taxon>
        <taxon>Viridiplantae</taxon>
        <taxon>Streptophyta</taxon>
        <taxon>Embryophyta</taxon>
        <taxon>Tracheophyta</taxon>
        <taxon>Spermatophyta</taxon>
        <taxon>Magnoliopsida</taxon>
        <taxon>eudicotyledons</taxon>
        <taxon>Gunneridae</taxon>
        <taxon>Pentapetalae</taxon>
        <taxon>rosids</taxon>
        <taxon>fabids</taxon>
        <taxon>Fabales</taxon>
        <taxon>Fabaceae</taxon>
        <taxon>Papilionoideae</taxon>
        <taxon>50 kb inversion clade</taxon>
        <taxon>NPAAA clade</taxon>
        <taxon>Hologalegina</taxon>
        <taxon>IRL clade</taxon>
        <taxon>Fabeae</taxon>
        <taxon>Lathyrus</taxon>
    </lineage>
</organism>
<evidence type="ECO:0000313" key="2">
    <source>
        <dbReference type="EMBL" id="KAI5420198.1"/>
    </source>
</evidence>
<proteinExistence type="predicted"/>
<comment type="caution">
    <text evidence="2">The sequence shown here is derived from an EMBL/GenBank/DDBJ whole genome shotgun (WGS) entry which is preliminary data.</text>
</comment>
<reference evidence="2 3" key="1">
    <citation type="journal article" date="2022" name="Nat. Genet.">
        <title>Improved pea reference genome and pan-genome highlight genomic features and evolutionary characteristics.</title>
        <authorList>
            <person name="Yang T."/>
            <person name="Liu R."/>
            <person name="Luo Y."/>
            <person name="Hu S."/>
            <person name="Wang D."/>
            <person name="Wang C."/>
            <person name="Pandey M.K."/>
            <person name="Ge S."/>
            <person name="Xu Q."/>
            <person name="Li N."/>
            <person name="Li G."/>
            <person name="Huang Y."/>
            <person name="Saxena R.K."/>
            <person name="Ji Y."/>
            <person name="Li M."/>
            <person name="Yan X."/>
            <person name="He Y."/>
            <person name="Liu Y."/>
            <person name="Wang X."/>
            <person name="Xiang C."/>
            <person name="Varshney R.K."/>
            <person name="Ding H."/>
            <person name="Gao S."/>
            <person name="Zong X."/>
        </authorList>
    </citation>
    <scope>NUCLEOTIDE SEQUENCE [LARGE SCALE GENOMIC DNA]</scope>
    <source>
        <strain evidence="2 3">cv. Zhongwan 6</strain>
    </source>
</reference>
<feature type="region of interest" description="Disordered" evidence="1">
    <location>
        <begin position="130"/>
        <end position="189"/>
    </location>
</feature>
<gene>
    <name evidence="2" type="ORF">KIW84_044109</name>
</gene>
<keyword evidence="3" id="KW-1185">Reference proteome</keyword>
<sequence>MINPTMHTGGTENQIEAERNAIDKELHKFLTSVLKEVNLDVFPDVQTSLEKETSPDGDSSEKDEESVPEHATHVRRSKKKVNECVPEHASHERRSKNKVDHVVNVDDLTSDEEPLTNIVTPGITKRLQRRKGKAVEIKRKSGGMKNTPSRSSIGKSHVGPARSWSKVVTPTRKRKNVSSSDSEFEVEKDVQDITPVKRSATKKPHVVVVEAPLDNVSLHYVKNDERC</sequence>
<feature type="region of interest" description="Disordered" evidence="1">
    <location>
        <begin position="46"/>
        <end position="98"/>
    </location>
</feature>
<evidence type="ECO:0000256" key="1">
    <source>
        <dbReference type="SAM" id="MobiDB-lite"/>
    </source>
</evidence>
<dbReference type="AlphaFoldDB" id="A0A9D4XGY8"/>
<dbReference type="Proteomes" id="UP001058974">
    <property type="component" value="Chromosome 4"/>
</dbReference>
<protein>
    <submittedName>
        <fullName evidence="2">Uncharacterized protein</fullName>
    </submittedName>
</protein>
<dbReference type="Gramene" id="Psat04G0410900-T1">
    <property type="protein sequence ID" value="KAI5420198.1"/>
    <property type="gene ID" value="KIW84_044109"/>
</dbReference>
<feature type="compositionally biased region" description="Polar residues" evidence="1">
    <location>
        <begin position="144"/>
        <end position="154"/>
    </location>
</feature>
<name>A0A9D4XGY8_PEA</name>
<dbReference type="EMBL" id="JAMSHJ010000004">
    <property type="protein sequence ID" value="KAI5420198.1"/>
    <property type="molecule type" value="Genomic_DNA"/>
</dbReference>
<accession>A0A9D4XGY8</accession>